<organism evidence="12 13">
    <name type="scientific">Halobacteriovorax marinus (strain ATCC BAA-682 / DSM 15412 / SJ)</name>
    <name type="common">Bacteriovorax marinus</name>
    <dbReference type="NCBI Taxonomy" id="862908"/>
    <lineage>
        <taxon>Bacteria</taxon>
        <taxon>Pseudomonadati</taxon>
        <taxon>Bdellovibrionota</taxon>
        <taxon>Bacteriovoracia</taxon>
        <taxon>Bacteriovoracales</taxon>
        <taxon>Halobacteriovoraceae</taxon>
        <taxon>Halobacteriovorax</taxon>
    </lineage>
</organism>
<dbReference type="KEGG" id="bmx:BMS_0424"/>
<evidence type="ECO:0000259" key="9">
    <source>
        <dbReference type="PROSITE" id="PS51192"/>
    </source>
</evidence>
<dbReference type="CDD" id="cd00268">
    <property type="entry name" value="DEADc"/>
    <property type="match status" value="1"/>
</dbReference>
<dbReference type="STRING" id="862908.BMS_0424"/>
<sequence length="591" mass="66392">MNFSDLTLPESLLRALEDKGYKSPTDIQEKAIPLLLEKDTDFVGQAQTGTGKTAAFSLPLLAKIDSKSGDVQAIVLSPTRELANQITEEMKSFCKYEKIKILSVYGGVPLDGQIRTLKKGRPQVVVGTPGRVLDLIKRGVLKLENAKLAVLDEADEMLDMGFIDDVKTILSELGDKKKTWMYSATMPKAILSLIKSYLNEPEVIKIEKKTLSNEDIEQKYFLIKRGNLGEAVCRILDSLTDYYGIVFCRTKIDAKKLSDEFNYRGFPSDALHGDMSQTQRDLTMRAFKKKKVKLLVCTDVAARGIDVDNLTHVINYGLPQDLESYVHRIGRTGRAGQKGCAYTVIDSSEKFRIRMLERLMNTKIELGTLPSIDEIKKALVKNEVSKLEFVAEKLESSENLDSSFSIFKESLEEMEKEALLKVMFNYMFKKNMDRYSQKSSIELSKGSERGDRNSRNNSDRRERPERSGRGRGDNGYARFYVGVGKKHGVDLKEFLSSVSGATGVAERDIRRVDLKDQFSFFEVSEKYKEKVLLVAKVSAAGHTGTLEPTKSGPSTSRRDSRGGGPRRSSNGNRKSFRTSGKERSQRSFRNS</sequence>
<dbReference type="InterPro" id="IPR027417">
    <property type="entry name" value="P-loop_NTPase"/>
</dbReference>
<evidence type="ECO:0000256" key="5">
    <source>
        <dbReference type="ARBA" id="ARBA00022840"/>
    </source>
</evidence>
<evidence type="ECO:0000256" key="4">
    <source>
        <dbReference type="ARBA" id="ARBA00022806"/>
    </source>
</evidence>
<dbReference type="RefSeq" id="WP_014243129.1">
    <property type="nucleotide sequence ID" value="NC_016620.1"/>
</dbReference>
<dbReference type="PANTHER" id="PTHR47963:SF8">
    <property type="entry name" value="ATP-DEPENDENT RNA HELICASE DEAD"/>
    <property type="match status" value="1"/>
</dbReference>
<dbReference type="InterPro" id="IPR014014">
    <property type="entry name" value="RNA_helicase_DEAD_Q_motif"/>
</dbReference>
<evidence type="ECO:0000256" key="1">
    <source>
        <dbReference type="ARBA" id="ARBA00012552"/>
    </source>
</evidence>
<dbReference type="Pfam" id="PF03880">
    <property type="entry name" value="DbpA"/>
    <property type="match status" value="1"/>
</dbReference>
<evidence type="ECO:0000259" key="11">
    <source>
        <dbReference type="PROSITE" id="PS51195"/>
    </source>
</evidence>
<feature type="compositionally biased region" description="Basic and acidic residues" evidence="8">
    <location>
        <begin position="445"/>
        <end position="472"/>
    </location>
</feature>
<dbReference type="InterPro" id="IPR005580">
    <property type="entry name" value="DbpA/CsdA_RNA-bd_dom"/>
</dbReference>
<dbReference type="PATRIC" id="fig|862908.3.peg.407"/>
<evidence type="ECO:0000256" key="8">
    <source>
        <dbReference type="SAM" id="MobiDB-lite"/>
    </source>
</evidence>
<dbReference type="Pfam" id="PF00270">
    <property type="entry name" value="DEAD"/>
    <property type="match status" value="1"/>
</dbReference>
<dbReference type="Gene3D" id="3.40.50.300">
    <property type="entry name" value="P-loop containing nucleotide triphosphate hydrolases"/>
    <property type="match status" value="2"/>
</dbReference>
<dbReference type="EC" id="3.6.4.13" evidence="1"/>
<dbReference type="GO" id="GO:0003724">
    <property type="term" value="F:RNA helicase activity"/>
    <property type="evidence" value="ECO:0007669"/>
    <property type="project" value="UniProtKB-EC"/>
</dbReference>
<dbReference type="PROSITE" id="PS51192">
    <property type="entry name" value="HELICASE_ATP_BIND_1"/>
    <property type="match status" value="1"/>
</dbReference>
<dbReference type="GO" id="GO:0016787">
    <property type="term" value="F:hydrolase activity"/>
    <property type="evidence" value="ECO:0007669"/>
    <property type="project" value="UniProtKB-KW"/>
</dbReference>
<dbReference type="eggNOG" id="COG0513">
    <property type="taxonomic scope" value="Bacteria"/>
</dbReference>
<keyword evidence="3 7" id="KW-0378">Hydrolase</keyword>
<dbReference type="PANTHER" id="PTHR47963">
    <property type="entry name" value="DEAD-BOX ATP-DEPENDENT RNA HELICASE 47, MITOCHONDRIAL"/>
    <property type="match status" value="1"/>
</dbReference>
<keyword evidence="4 7" id="KW-0347">Helicase</keyword>
<gene>
    <name evidence="12" type="ordered locus">BMS_0424</name>
</gene>
<proteinExistence type="inferred from homology"/>
<dbReference type="InterPro" id="IPR012677">
    <property type="entry name" value="Nucleotide-bd_a/b_plait_sf"/>
</dbReference>
<feature type="region of interest" description="Disordered" evidence="8">
    <location>
        <begin position="439"/>
        <end position="474"/>
    </location>
</feature>
<dbReference type="GO" id="GO:0005524">
    <property type="term" value="F:ATP binding"/>
    <property type="evidence" value="ECO:0007669"/>
    <property type="project" value="UniProtKB-KW"/>
</dbReference>
<dbReference type="InterPro" id="IPR011545">
    <property type="entry name" value="DEAD/DEAH_box_helicase_dom"/>
</dbReference>
<keyword evidence="13" id="KW-1185">Reference proteome</keyword>
<evidence type="ECO:0000313" key="13">
    <source>
        <dbReference type="Proteomes" id="UP000008963"/>
    </source>
</evidence>
<dbReference type="SUPFAM" id="SSF52540">
    <property type="entry name" value="P-loop containing nucleoside triphosphate hydrolases"/>
    <property type="match status" value="1"/>
</dbReference>
<keyword evidence="5 7" id="KW-0067">ATP-binding</keyword>
<reference evidence="13" key="1">
    <citation type="journal article" date="2013" name="ISME J.">
        <title>A small predatory core genome in the divergent marine Bacteriovorax marinus SJ and the terrestrial Bdellovibrio bacteriovorus.</title>
        <authorList>
            <person name="Crossman L.C."/>
            <person name="Chen H."/>
            <person name="Cerdeno-Tarraga A.M."/>
            <person name="Brooks K."/>
            <person name="Quail M.A."/>
            <person name="Pineiro S.A."/>
            <person name="Hobley L."/>
            <person name="Sockett R.E."/>
            <person name="Bentley S.D."/>
            <person name="Parkhill J."/>
            <person name="Williams H.N."/>
            <person name="Stine O.C."/>
        </authorList>
    </citation>
    <scope>NUCLEOTIDE SEQUENCE [LARGE SCALE GENOMIC DNA]</scope>
    <source>
        <strain evidence="13">ATCC BAA-682 / DSM 15412 / SJ</strain>
    </source>
</reference>
<comment type="similarity">
    <text evidence="7">Belongs to the DEAD box helicase family.</text>
</comment>
<feature type="domain" description="Helicase C-terminal" evidence="10">
    <location>
        <begin position="215"/>
        <end position="376"/>
    </location>
</feature>
<dbReference type="InterPro" id="IPR050547">
    <property type="entry name" value="DEAD_box_RNA_helicases"/>
</dbReference>
<dbReference type="SMART" id="SM00490">
    <property type="entry name" value="HELICc"/>
    <property type="match status" value="1"/>
</dbReference>
<dbReference type="AlphaFoldDB" id="E1X401"/>
<evidence type="ECO:0000313" key="12">
    <source>
        <dbReference type="EMBL" id="CBW25341.1"/>
    </source>
</evidence>
<feature type="region of interest" description="Disordered" evidence="8">
    <location>
        <begin position="538"/>
        <end position="591"/>
    </location>
</feature>
<dbReference type="GO" id="GO:0003723">
    <property type="term" value="F:RNA binding"/>
    <property type="evidence" value="ECO:0007669"/>
    <property type="project" value="TreeGrafter"/>
</dbReference>
<dbReference type="Gene3D" id="3.30.70.330">
    <property type="match status" value="1"/>
</dbReference>
<evidence type="ECO:0000256" key="3">
    <source>
        <dbReference type="ARBA" id="ARBA00022801"/>
    </source>
</evidence>
<dbReference type="CDD" id="cd12252">
    <property type="entry name" value="RRM_DbpA"/>
    <property type="match status" value="1"/>
</dbReference>
<dbReference type="OrthoDB" id="5291130at2"/>
<evidence type="ECO:0000256" key="7">
    <source>
        <dbReference type="RuleBase" id="RU000492"/>
    </source>
</evidence>
<dbReference type="InterPro" id="IPR044742">
    <property type="entry name" value="DEAD/DEAH_RhlB"/>
</dbReference>
<dbReference type="InterPro" id="IPR001650">
    <property type="entry name" value="Helicase_C-like"/>
</dbReference>
<dbReference type="PROSITE" id="PS51194">
    <property type="entry name" value="HELICASE_CTER"/>
    <property type="match status" value="1"/>
</dbReference>
<dbReference type="InterPro" id="IPR014001">
    <property type="entry name" value="Helicase_ATP-bd"/>
</dbReference>
<dbReference type="Pfam" id="PF00271">
    <property type="entry name" value="Helicase_C"/>
    <property type="match status" value="1"/>
</dbReference>
<feature type="domain" description="DEAD-box RNA helicase Q" evidence="11">
    <location>
        <begin position="1"/>
        <end position="29"/>
    </location>
</feature>
<name>E1X401_HALMS</name>
<dbReference type="Proteomes" id="UP000008963">
    <property type="component" value="Chromosome"/>
</dbReference>
<dbReference type="SMART" id="SM00487">
    <property type="entry name" value="DEXDc"/>
    <property type="match status" value="1"/>
</dbReference>
<accession>E1X401</accession>
<feature type="short sequence motif" description="Q motif" evidence="6">
    <location>
        <begin position="1"/>
        <end position="29"/>
    </location>
</feature>
<evidence type="ECO:0000256" key="6">
    <source>
        <dbReference type="PROSITE-ProRule" id="PRU00552"/>
    </source>
</evidence>
<keyword evidence="2 7" id="KW-0547">Nucleotide-binding</keyword>
<dbReference type="InterPro" id="IPR000629">
    <property type="entry name" value="RNA-helicase_DEAD-box_CS"/>
</dbReference>
<protein>
    <recommendedName>
        <fullName evidence="1">RNA helicase</fullName>
        <ecNumber evidence="1">3.6.4.13</ecNumber>
    </recommendedName>
</protein>
<dbReference type="PROSITE" id="PS51195">
    <property type="entry name" value="Q_MOTIF"/>
    <property type="match status" value="1"/>
</dbReference>
<evidence type="ECO:0000256" key="2">
    <source>
        <dbReference type="ARBA" id="ARBA00022741"/>
    </source>
</evidence>
<dbReference type="HOGENOM" id="CLU_003041_21_1_7"/>
<evidence type="ECO:0000259" key="10">
    <source>
        <dbReference type="PROSITE" id="PS51194"/>
    </source>
</evidence>
<dbReference type="EMBL" id="FQ312005">
    <property type="protein sequence ID" value="CBW25341.1"/>
    <property type="molecule type" value="Genomic_DNA"/>
</dbReference>
<dbReference type="CDD" id="cd18787">
    <property type="entry name" value="SF2_C_DEAD"/>
    <property type="match status" value="1"/>
</dbReference>
<feature type="domain" description="Helicase ATP-binding" evidence="9">
    <location>
        <begin position="33"/>
        <end position="204"/>
    </location>
</feature>
<dbReference type="PROSITE" id="PS00039">
    <property type="entry name" value="DEAD_ATP_HELICASE"/>
    <property type="match status" value="1"/>
</dbReference>